<proteinExistence type="predicted"/>
<accession>A0ABW2JCZ1</accession>
<evidence type="ECO:0000313" key="2">
    <source>
        <dbReference type="EMBL" id="MFC7303868.1"/>
    </source>
</evidence>
<dbReference type="EMBL" id="JBHTCF010000002">
    <property type="protein sequence ID" value="MFC7303868.1"/>
    <property type="molecule type" value="Genomic_DNA"/>
</dbReference>
<feature type="chain" id="PRO_5045654034" description="Chitinase" evidence="1">
    <location>
        <begin position="26"/>
        <end position="89"/>
    </location>
</feature>
<keyword evidence="1" id="KW-0732">Signal</keyword>
<evidence type="ECO:0000256" key="1">
    <source>
        <dbReference type="SAM" id="SignalP"/>
    </source>
</evidence>
<name>A0ABW2JCZ1_9ACTN</name>
<comment type="caution">
    <text evidence="2">The sequence shown here is derived from an EMBL/GenBank/DDBJ whole genome shotgun (WGS) entry which is preliminary data.</text>
</comment>
<dbReference type="RefSeq" id="WP_381827484.1">
    <property type="nucleotide sequence ID" value="NZ_JBHTCF010000002.1"/>
</dbReference>
<organism evidence="2 3">
    <name type="scientific">Streptomyces monticola</name>
    <dbReference type="NCBI Taxonomy" id="2666263"/>
    <lineage>
        <taxon>Bacteria</taxon>
        <taxon>Bacillati</taxon>
        <taxon>Actinomycetota</taxon>
        <taxon>Actinomycetes</taxon>
        <taxon>Kitasatosporales</taxon>
        <taxon>Streptomycetaceae</taxon>
        <taxon>Streptomyces</taxon>
    </lineage>
</organism>
<dbReference type="Proteomes" id="UP001596523">
    <property type="component" value="Unassembled WGS sequence"/>
</dbReference>
<keyword evidence="3" id="KW-1185">Reference proteome</keyword>
<gene>
    <name evidence="2" type="ORF">ACFQVC_06525</name>
</gene>
<reference evidence="3" key="1">
    <citation type="journal article" date="2019" name="Int. J. Syst. Evol. Microbiol.">
        <title>The Global Catalogue of Microorganisms (GCM) 10K type strain sequencing project: providing services to taxonomists for standard genome sequencing and annotation.</title>
        <authorList>
            <consortium name="The Broad Institute Genomics Platform"/>
            <consortium name="The Broad Institute Genome Sequencing Center for Infectious Disease"/>
            <person name="Wu L."/>
            <person name="Ma J."/>
        </authorList>
    </citation>
    <scope>NUCLEOTIDE SEQUENCE [LARGE SCALE GENOMIC DNA]</scope>
    <source>
        <strain evidence="3">SYNS20</strain>
    </source>
</reference>
<feature type="signal peptide" evidence="1">
    <location>
        <begin position="1"/>
        <end position="25"/>
    </location>
</feature>
<evidence type="ECO:0000313" key="3">
    <source>
        <dbReference type="Proteomes" id="UP001596523"/>
    </source>
</evidence>
<evidence type="ECO:0008006" key="4">
    <source>
        <dbReference type="Google" id="ProtNLM"/>
    </source>
</evidence>
<protein>
    <recommendedName>
        <fullName evidence="4">Chitinase</fullName>
    </recommendedName>
</protein>
<sequence length="89" mass="9368">MRHALAGAVLGGALALGGAAVTAQAAEPAPSPAVSVNEAKAVPASWHFYKAYWTANNCHNAGKALGGTYKCTPGTGHDGEYKWFLYRWY</sequence>